<dbReference type="GO" id="GO:0055085">
    <property type="term" value="P:transmembrane transport"/>
    <property type="evidence" value="ECO:0007669"/>
    <property type="project" value="InterPro"/>
</dbReference>
<keyword evidence="10" id="KW-1185">Reference proteome</keyword>
<dbReference type="RefSeq" id="WP_080801305.1">
    <property type="nucleotide sequence ID" value="NZ_LT828542.1"/>
</dbReference>
<dbReference type="EMBL" id="FWEV01000294">
    <property type="protein sequence ID" value="SLM31970.1"/>
    <property type="molecule type" value="Genomic_DNA"/>
</dbReference>
<evidence type="ECO:0000256" key="5">
    <source>
        <dbReference type="ARBA" id="ARBA00022989"/>
    </source>
</evidence>
<dbReference type="InterPro" id="IPR045621">
    <property type="entry name" value="BPD_transp_1_N"/>
</dbReference>
<evidence type="ECO:0000256" key="6">
    <source>
        <dbReference type="ARBA" id="ARBA00023136"/>
    </source>
</evidence>
<comment type="similarity">
    <text evidence="7">Belongs to the binding-protein-dependent transport system permease family.</text>
</comment>
<feature type="transmembrane region" description="Helical" evidence="7">
    <location>
        <begin position="12"/>
        <end position="30"/>
    </location>
</feature>
<feature type="domain" description="ABC transmembrane type-1" evidence="8">
    <location>
        <begin position="94"/>
        <end position="300"/>
    </location>
</feature>
<evidence type="ECO:0000256" key="2">
    <source>
        <dbReference type="ARBA" id="ARBA00022448"/>
    </source>
</evidence>
<keyword evidence="2 7" id="KW-0813">Transport</keyword>
<keyword evidence="3" id="KW-1003">Cell membrane</keyword>
<organism evidence="9 10">
    <name type="scientific">Desulfamplus magnetovallimortis</name>
    <dbReference type="NCBI Taxonomy" id="1246637"/>
    <lineage>
        <taxon>Bacteria</taxon>
        <taxon>Pseudomonadati</taxon>
        <taxon>Thermodesulfobacteriota</taxon>
        <taxon>Desulfobacteria</taxon>
        <taxon>Desulfobacterales</taxon>
        <taxon>Desulfobacteraceae</taxon>
        <taxon>Desulfamplus</taxon>
    </lineage>
</organism>
<evidence type="ECO:0000256" key="4">
    <source>
        <dbReference type="ARBA" id="ARBA00022692"/>
    </source>
</evidence>
<dbReference type="InterPro" id="IPR000515">
    <property type="entry name" value="MetI-like"/>
</dbReference>
<keyword evidence="6 7" id="KW-0472">Membrane</keyword>
<dbReference type="Pfam" id="PF00528">
    <property type="entry name" value="BPD_transp_1"/>
    <property type="match status" value="1"/>
</dbReference>
<dbReference type="AlphaFoldDB" id="A0A1W1HHP3"/>
<dbReference type="Gene3D" id="1.10.3720.10">
    <property type="entry name" value="MetI-like"/>
    <property type="match status" value="1"/>
</dbReference>
<reference evidence="9 10" key="1">
    <citation type="submission" date="2017-03" db="EMBL/GenBank/DDBJ databases">
        <authorList>
            <person name="Afonso C.L."/>
            <person name="Miller P.J."/>
            <person name="Scott M.A."/>
            <person name="Spackman E."/>
            <person name="Goraichik I."/>
            <person name="Dimitrov K.M."/>
            <person name="Suarez D.L."/>
            <person name="Swayne D.E."/>
        </authorList>
    </citation>
    <scope>NUCLEOTIDE SEQUENCE [LARGE SCALE GENOMIC DNA]</scope>
    <source>
        <strain evidence="9">PRJEB14757</strain>
    </source>
</reference>
<dbReference type="SUPFAM" id="SSF161098">
    <property type="entry name" value="MetI-like"/>
    <property type="match status" value="1"/>
</dbReference>
<dbReference type="PROSITE" id="PS50928">
    <property type="entry name" value="ABC_TM1"/>
    <property type="match status" value="1"/>
</dbReference>
<protein>
    <submittedName>
        <fullName evidence="9">Putative peptide transport system permease protein BAB2_1050</fullName>
    </submittedName>
</protein>
<dbReference type="PANTHER" id="PTHR43163:SF6">
    <property type="entry name" value="DIPEPTIDE TRANSPORT SYSTEM PERMEASE PROTEIN DPPB-RELATED"/>
    <property type="match status" value="1"/>
</dbReference>
<dbReference type="Pfam" id="PF19300">
    <property type="entry name" value="BPD_transp_1_N"/>
    <property type="match status" value="1"/>
</dbReference>
<dbReference type="GO" id="GO:0005886">
    <property type="term" value="C:plasma membrane"/>
    <property type="evidence" value="ECO:0007669"/>
    <property type="project" value="UniProtKB-SubCell"/>
</dbReference>
<evidence type="ECO:0000256" key="1">
    <source>
        <dbReference type="ARBA" id="ARBA00004651"/>
    </source>
</evidence>
<proteinExistence type="inferred from homology"/>
<dbReference type="OrthoDB" id="9778910at2"/>
<feature type="transmembrane region" description="Helical" evidence="7">
    <location>
        <begin position="281"/>
        <end position="307"/>
    </location>
</feature>
<name>A0A1W1HHP3_9BACT</name>
<evidence type="ECO:0000256" key="7">
    <source>
        <dbReference type="RuleBase" id="RU363032"/>
    </source>
</evidence>
<accession>A0A1W1HHP3</accession>
<feature type="transmembrane region" description="Helical" evidence="7">
    <location>
        <begin position="141"/>
        <end position="161"/>
    </location>
</feature>
<feature type="transmembrane region" description="Helical" evidence="7">
    <location>
        <begin position="239"/>
        <end position="261"/>
    </location>
</feature>
<dbReference type="InterPro" id="IPR035906">
    <property type="entry name" value="MetI-like_sf"/>
</dbReference>
<dbReference type="Proteomes" id="UP000191931">
    <property type="component" value="Unassembled WGS sequence"/>
</dbReference>
<evidence type="ECO:0000313" key="10">
    <source>
        <dbReference type="Proteomes" id="UP000191931"/>
    </source>
</evidence>
<evidence type="ECO:0000256" key="3">
    <source>
        <dbReference type="ARBA" id="ARBA00022475"/>
    </source>
</evidence>
<keyword evidence="4 7" id="KW-0812">Transmembrane</keyword>
<evidence type="ECO:0000259" key="8">
    <source>
        <dbReference type="PROSITE" id="PS50928"/>
    </source>
</evidence>
<keyword evidence="5 7" id="KW-1133">Transmembrane helix</keyword>
<dbReference type="CDD" id="cd06261">
    <property type="entry name" value="TM_PBP2"/>
    <property type="match status" value="1"/>
</dbReference>
<evidence type="ECO:0000313" key="9">
    <source>
        <dbReference type="EMBL" id="SLM31970.1"/>
    </source>
</evidence>
<sequence length="314" mass="35177">MQKYIFSRLVQSLCILFGVLFIVFFMMQVTGDPVSLLLSRHATPQEVEEMREELGYNRPILIQFTSFVSRAVVGDFGRSFRHKQPAMDLIIERLPATVELAVTALLISLILGIPLGLISGSNPGSFWDVISRGTGLLGQTIPNFWLALILILVFSVNLGWFPSFGRETWHFMGLTLPTRSVILPAFSLSLFTMGQLIRFTRSAVLEIRSEDYVRTAYSKGIPDRKVYIRHILRNASIPLISIVGVQFGYLLSGSIYIETIFSWPGLGNLLAESIGNRDFALVQAIAFFSSFVVVTLNLLTDIAYGLADPRIRYE</sequence>
<dbReference type="PANTHER" id="PTHR43163">
    <property type="entry name" value="DIPEPTIDE TRANSPORT SYSTEM PERMEASE PROTEIN DPPB-RELATED"/>
    <property type="match status" value="1"/>
</dbReference>
<gene>
    <name evidence="9" type="ORF">MTBBW1_510025</name>
</gene>
<feature type="transmembrane region" description="Helical" evidence="7">
    <location>
        <begin position="100"/>
        <end position="120"/>
    </location>
</feature>
<comment type="subcellular location">
    <subcellularLocation>
        <location evidence="1 7">Cell membrane</location>
        <topology evidence="1 7">Multi-pass membrane protein</topology>
    </subcellularLocation>
</comment>
<dbReference type="STRING" id="1246637.MTBBW1_510025"/>